<evidence type="ECO:0000313" key="2">
    <source>
        <dbReference type="Proteomes" id="UP000019442"/>
    </source>
</evidence>
<dbReference type="KEGG" id="hhc:M911_04710"/>
<dbReference type="Proteomes" id="UP000019442">
    <property type="component" value="Chromosome"/>
</dbReference>
<protein>
    <submittedName>
        <fullName evidence="1">Uncharacterized protein</fullName>
    </submittedName>
</protein>
<proteinExistence type="predicted"/>
<keyword evidence="2" id="KW-1185">Reference proteome</keyword>
<organism evidence="1 2">
    <name type="scientific">Ectothiorhodospira haloalkaliphila</name>
    <dbReference type="NCBI Taxonomy" id="421628"/>
    <lineage>
        <taxon>Bacteria</taxon>
        <taxon>Pseudomonadati</taxon>
        <taxon>Pseudomonadota</taxon>
        <taxon>Gammaproteobacteria</taxon>
        <taxon>Chromatiales</taxon>
        <taxon>Ectothiorhodospiraceae</taxon>
        <taxon>Ectothiorhodospira</taxon>
    </lineage>
</organism>
<reference evidence="1 2" key="1">
    <citation type="journal article" date="2014" name="J Genomics">
        <title>Draft Genome Sequence of the Extremely Halophilic Phototrophic Purple Sulfur Bacterium Halorhodospira halochloris.</title>
        <authorList>
            <person name="Singh K.S."/>
            <person name="Kirksey J."/>
            <person name="Hoff W.D."/>
            <person name="Deole R."/>
        </authorList>
    </citation>
    <scope>NUCLEOTIDE SEQUENCE [LARGE SCALE GENOMIC DNA]</scope>
    <source>
        <strain evidence="1 2">A</strain>
    </source>
</reference>
<dbReference type="AlphaFoldDB" id="W8KLH7"/>
<accession>W8KLH7</accession>
<evidence type="ECO:0000313" key="1">
    <source>
        <dbReference type="EMBL" id="AHK80609.1"/>
    </source>
</evidence>
<dbReference type="EMBL" id="CP007268">
    <property type="protein sequence ID" value="AHK80609.1"/>
    <property type="molecule type" value="Genomic_DNA"/>
</dbReference>
<reference evidence="2" key="2">
    <citation type="submission" date="2014-02" db="EMBL/GenBank/DDBJ databases">
        <title>Draft Genome Sequence of extremely halophilic bacteria Halorhodospira halochloris.</title>
        <authorList>
            <person name="Singh K.S."/>
        </authorList>
    </citation>
    <scope>NUCLEOTIDE SEQUENCE [LARGE SCALE GENOMIC DNA]</scope>
    <source>
        <strain evidence="2">A</strain>
    </source>
</reference>
<sequence length="82" mass="8915">MNQYGENTTFFLCLQPYKAGYHIDIYVAFSKKSGAVTPALLGATLARNVLGDSSQFLPRTIEGVVDEVKKTGAEVTLVEAYP</sequence>
<name>W8KLH7_9GAMM</name>
<gene>
    <name evidence="1" type="ORF">M911_04710</name>
</gene>
<dbReference type="HOGENOM" id="CLU_2553542_0_0_6"/>